<organism evidence="3">
    <name type="scientific">Brachypodium distachyon</name>
    <name type="common">Purple false brome</name>
    <name type="synonym">Trachynia distachya</name>
    <dbReference type="NCBI Taxonomy" id="15368"/>
    <lineage>
        <taxon>Eukaryota</taxon>
        <taxon>Viridiplantae</taxon>
        <taxon>Streptophyta</taxon>
        <taxon>Embryophyta</taxon>
        <taxon>Tracheophyta</taxon>
        <taxon>Spermatophyta</taxon>
        <taxon>Magnoliopsida</taxon>
        <taxon>Liliopsida</taxon>
        <taxon>Poales</taxon>
        <taxon>Poaceae</taxon>
        <taxon>BOP clade</taxon>
        <taxon>Pooideae</taxon>
        <taxon>Stipodae</taxon>
        <taxon>Brachypodieae</taxon>
        <taxon>Brachypodium</taxon>
    </lineage>
</organism>
<feature type="chain" id="PRO_5014094066" description="Bowman-Birk serine protease inhibitors family domain-containing protein" evidence="1">
    <location>
        <begin position="29"/>
        <end position="99"/>
    </location>
</feature>
<dbReference type="RefSeq" id="XP_024313593.1">
    <property type="nucleotide sequence ID" value="XM_024457825.1"/>
</dbReference>
<reference evidence="2" key="2">
    <citation type="submission" date="2017-06" db="EMBL/GenBank/DDBJ databases">
        <title>WGS assembly of Brachypodium distachyon.</title>
        <authorList>
            <consortium name="The International Brachypodium Initiative"/>
            <person name="Lucas S."/>
            <person name="Harmon-Smith M."/>
            <person name="Lail K."/>
            <person name="Tice H."/>
            <person name="Grimwood J."/>
            <person name="Bruce D."/>
            <person name="Barry K."/>
            <person name="Shu S."/>
            <person name="Lindquist E."/>
            <person name="Wang M."/>
            <person name="Pitluck S."/>
            <person name="Vogel J.P."/>
            <person name="Garvin D.F."/>
            <person name="Mockler T.C."/>
            <person name="Schmutz J."/>
            <person name="Rokhsar D."/>
            <person name="Bevan M.W."/>
        </authorList>
    </citation>
    <scope>NUCLEOTIDE SEQUENCE</scope>
    <source>
        <strain evidence="2">Bd21</strain>
    </source>
</reference>
<accession>I1GTN1</accession>
<dbReference type="EMBL" id="CM000880">
    <property type="protein sequence ID" value="KQK15847.1"/>
    <property type="molecule type" value="Genomic_DNA"/>
</dbReference>
<dbReference type="InterPro" id="IPR006311">
    <property type="entry name" value="TAT_signal"/>
</dbReference>
<evidence type="ECO:0000313" key="4">
    <source>
        <dbReference type="Proteomes" id="UP000008810"/>
    </source>
</evidence>
<proteinExistence type="predicted"/>
<dbReference type="AlphaFoldDB" id="I1GTN1"/>
<keyword evidence="4" id="KW-1185">Reference proteome</keyword>
<dbReference type="Proteomes" id="UP000008810">
    <property type="component" value="Chromosome 1"/>
</dbReference>
<keyword evidence="1" id="KW-0732">Signal</keyword>
<dbReference type="GeneID" id="112270116"/>
<evidence type="ECO:0000313" key="3">
    <source>
        <dbReference type="EnsemblPlants" id="KQK15847"/>
    </source>
</evidence>
<dbReference type="eggNOG" id="ENOG502R3P3">
    <property type="taxonomic scope" value="Eukaryota"/>
</dbReference>
<feature type="signal peptide" evidence="1">
    <location>
        <begin position="1"/>
        <end position="28"/>
    </location>
</feature>
<evidence type="ECO:0000313" key="2">
    <source>
        <dbReference type="EMBL" id="KQK15847.1"/>
    </source>
</evidence>
<sequence>MASRFNMICIAAALAAAALLFTAPQAQASSWDTDMVPVWPPFAVIEEMAGAGAPTCLQCRCCSKANPSSCQMTTCCSSFNCDPTGKCSLVQTKCGCNGC</sequence>
<reference evidence="3" key="3">
    <citation type="submission" date="2018-08" db="UniProtKB">
        <authorList>
            <consortium name="EnsemblPlants"/>
        </authorList>
    </citation>
    <scope>IDENTIFICATION</scope>
    <source>
        <strain evidence="3">cv. Bd21</strain>
    </source>
</reference>
<protein>
    <recommendedName>
        <fullName evidence="5">Bowman-Birk serine protease inhibitors family domain-containing protein</fullName>
    </recommendedName>
</protein>
<dbReference type="OrthoDB" id="690836at2759"/>
<dbReference type="KEGG" id="bdi:112270116"/>
<dbReference type="HOGENOM" id="CLU_2200967_0_0_1"/>
<evidence type="ECO:0000256" key="1">
    <source>
        <dbReference type="SAM" id="SignalP"/>
    </source>
</evidence>
<reference evidence="2 3" key="1">
    <citation type="journal article" date="2010" name="Nature">
        <title>Genome sequencing and analysis of the model grass Brachypodium distachyon.</title>
        <authorList>
            <consortium name="International Brachypodium Initiative"/>
        </authorList>
    </citation>
    <scope>NUCLEOTIDE SEQUENCE [LARGE SCALE GENOMIC DNA]</scope>
    <source>
        <strain evidence="2 3">Bd21</strain>
    </source>
</reference>
<gene>
    <name evidence="3" type="primary">LOC112270116</name>
    <name evidence="2" type="ORF">BRADI_1g25290v3</name>
</gene>
<dbReference type="OMA" id="DKCGCAG"/>
<dbReference type="PROSITE" id="PS51318">
    <property type="entry name" value="TAT"/>
    <property type="match status" value="1"/>
</dbReference>
<dbReference type="Gramene" id="KQK15847">
    <property type="protein sequence ID" value="KQK15847"/>
    <property type="gene ID" value="BRADI_1g25290v3"/>
</dbReference>
<dbReference type="FunCoup" id="I1GTN1">
    <property type="interactions" value="817"/>
</dbReference>
<dbReference type="EnsemblPlants" id="KQK15847">
    <property type="protein sequence ID" value="KQK15847"/>
    <property type="gene ID" value="BRADI_1g25290v3"/>
</dbReference>
<evidence type="ECO:0008006" key="5">
    <source>
        <dbReference type="Google" id="ProtNLM"/>
    </source>
</evidence>
<name>I1GTN1_BRADI</name>